<dbReference type="GO" id="GO:0015031">
    <property type="term" value="P:protein transport"/>
    <property type="evidence" value="ECO:0007669"/>
    <property type="project" value="UniProtKB-KW"/>
</dbReference>
<name>A0A1Z5JID7_FISSO</name>
<dbReference type="InParanoid" id="A0A1Z5JID7"/>
<dbReference type="GO" id="GO:0005789">
    <property type="term" value="C:endoplasmic reticulum membrane"/>
    <property type="evidence" value="ECO:0007669"/>
    <property type="project" value="UniProtKB-SubCell"/>
</dbReference>
<dbReference type="EMBL" id="BDSP01000071">
    <property type="protein sequence ID" value="GAX13612.1"/>
    <property type="molecule type" value="Genomic_DNA"/>
</dbReference>
<dbReference type="InterPro" id="IPR029058">
    <property type="entry name" value="AB_hydrolase_fold"/>
</dbReference>
<feature type="domain" description="GPI inositol-deacylase PGAP1-like alpha/beta" evidence="2">
    <location>
        <begin position="68"/>
        <end position="156"/>
    </location>
</feature>
<keyword evidence="1" id="KW-0256">Endoplasmic reticulum</keyword>
<keyword evidence="1" id="KW-0653">Protein transport</keyword>
<comment type="function">
    <text evidence="1">Involved in inositol deacylation of GPI-anchored proteins which plays important roles in the quality control and ER-associated degradation of GPI-anchored proteins.</text>
</comment>
<evidence type="ECO:0000259" key="2">
    <source>
        <dbReference type="Pfam" id="PF07819"/>
    </source>
</evidence>
<keyword evidence="1" id="KW-0472">Membrane</keyword>
<evidence type="ECO:0000256" key="1">
    <source>
        <dbReference type="RuleBase" id="RU365011"/>
    </source>
</evidence>
<dbReference type="GO" id="GO:0016788">
    <property type="term" value="F:hydrolase activity, acting on ester bonds"/>
    <property type="evidence" value="ECO:0007669"/>
    <property type="project" value="InterPro"/>
</dbReference>
<dbReference type="PANTHER" id="PTHR47909:SF2">
    <property type="entry name" value="GPI INOSITOL-DEACYLASE"/>
    <property type="match status" value="1"/>
</dbReference>
<sequence length="302" mass="33699">MSDYYLSQFPEGSLVQSLRKRGWNEEAIRVLPLPKRSDWLQVFWKGAFDPQFWAGQAPPIRPAFAWYLQRIADTIQEMRDSKNGNGNSSESIASVATTSPKIILIGHSAGGWLARAALGYLSQSTGKDEAFPAIPLDCILGLVTLGTPHLSPPPQIMDMTRGALRITNEQFPGAYHQSSPDEPDSLFYLTVMGDAIRGVQQVRKSPWEPTVVSGFAYNSYEAVCGQGDVTGDGVVPLNSGHLDQAKQLTLPGIFHSINRPDQWYGSDNVIDSWHDVMLELIGRQLEQESSNRKQPWNFYFWK</sequence>
<gene>
    <name evidence="3" type="ORF">FisN_14Lh380</name>
</gene>
<dbReference type="OrthoDB" id="348976at2759"/>
<dbReference type="SUPFAM" id="SSF53474">
    <property type="entry name" value="alpha/beta-Hydrolases"/>
    <property type="match status" value="2"/>
</dbReference>
<dbReference type="EC" id="3.1.-.-" evidence="1"/>
<protein>
    <recommendedName>
        <fullName evidence="1">GPI inositol-deacylase</fullName>
        <ecNumber evidence="1">3.1.-.-</ecNumber>
    </recommendedName>
</protein>
<dbReference type="Gene3D" id="3.40.50.1820">
    <property type="entry name" value="alpha/beta hydrolase"/>
    <property type="match status" value="1"/>
</dbReference>
<comment type="similarity">
    <text evidence="1">Belongs to the GPI inositol-deacylase family.</text>
</comment>
<accession>A0A1Z5JID7</accession>
<keyword evidence="4" id="KW-1185">Reference proteome</keyword>
<evidence type="ECO:0000313" key="3">
    <source>
        <dbReference type="EMBL" id="GAX13612.1"/>
    </source>
</evidence>
<comment type="subcellular location">
    <subcellularLocation>
        <location evidence="1">Endoplasmic reticulum membrane</location>
    </subcellularLocation>
</comment>
<keyword evidence="1" id="KW-0813">Transport</keyword>
<keyword evidence="1" id="KW-0378">Hydrolase</keyword>
<organism evidence="3 4">
    <name type="scientific">Fistulifera solaris</name>
    <name type="common">Oleaginous diatom</name>
    <dbReference type="NCBI Taxonomy" id="1519565"/>
    <lineage>
        <taxon>Eukaryota</taxon>
        <taxon>Sar</taxon>
        <taxon>Stramenopiles</taxon>
        <taxon>Ochrophyta</taxon>
        <taxon>Bacillariophyta</taxon>
        <taxon>Bacillariophyceae</taxon>
        <taxon>Bacillariophycidae</taxon>
        <taxon>Naviculales</taxon>
        <taxon>Naviculaceae</taxon>
        <taxon>Fistulifera</taxon>
    </lineage>
</organism>
<dbReference type="AlphaFoldDB" id="A0A1Z5JID7"/>
<comment type="caution">
    <text evidence="3">The sequence shown here is derived from an EMBL/GenBank/DDBJ whole genome shotgun (WGS) entry which is preliminary data.</text>
</comment>
<reference evidence="3 4" key="1">
    <citation type="journal article" date="2015" name="Plant Cell">
        <title>Oil accumulation by the oleaginous diatom Fistulifera solaris as revealed by the genome and transcriptome.</title>
        <authorList>
            <person name="Tanaka T."/>
            <person name="Maeda Y."/>
            <person name="Veluchamy A."/>
            <person name="Tanaka M."/>
            <person name="Abida H."/>
            <person name="Marechal E."/>
            <person name="Bowler C."/>
            <person name="Muto M."/>
            <person name="Sunaga Y."/>
            <person name="Tanaka M."/>
            <person name="Yoshino T."/>
            <person name="Taniguchi T."/>
            <person name="Fukuda Y."/>
            <person name="Nemoto M."/>
            <person name="Matsumoto M."/>
            <person name="Wong P.S."/>
            <person name="Aburatani S."/>
            <person name="Fujibuchi W."/>
        </authorList>
    </citation>
    <scope>NUCLEOTIDE SEQUENCE [LARGE SCALE GENOMIC DNA]</scope>
    <source>
        <strain evidence="3 4">JPCC DA0580</strain>
    </source>
</reference>
<dbReference type="InterPro" id="IPR012908">
    <property type="entry name" value="PGAP1-ab_dom-like"/>
</dbReference>
<dbReference type="Pfam" id="PF07819">
    <property type="entry name" value="PGAP1"/>
    <property type="match status" value="1"/>
</dbReference>
<dbReference type="Proteomes" id="UP000198406">
    <property type="component" value="Unassembled WGS sequence"/>
</dbReference>
<dbReference type="PANTHER" id="PTHR47909">
    <property type="entry name" value="ALPHA/BETA-HYDROLASES SUPERFAMILY PROTEIN"/>
    <property type="match status" value="1"/>
</dbReference>
<evidence type="ECO:0000313" key="4">
    <source>
        <dbReference type="Proteomes" id="UP000198406"/>
    </source>
</evidence>
<proteinExistence type="inferred from homology"/>